<proteinExistence type="predicted"/>
<dbReference type="Gene3D" id="3.80.10.10">
    <property type="entry name" value="Ribonuclease Inhibitor"/>
    <property type="match status" value="3"/>
</dbReference>
<evidence type="ECO:0000259" key="3">
    <source>
        <dbReference type="Pfam" id="PF25019"/>
    </source>
</evidence>
<evidence type="ECO:0000256" key="2">
    <source>
        <dbReference type="ARBA" id="ARBA00022821"/>
    </source>
</evidence>
<evidence type="ECO:0000313" key="4">
    <source>
        <dbReference type="EMBL" id="RVW63148.1"/>
    </source>
</evidence>
<dbReference type="SUPFAM" id="SSF52058">
    <property type="entry name" value="L domain-like"/>
    <property type="match status" value="1"/>
</dbReference>
<dbReference type="EMBL" id="QGNW01000748">
    <property type="protein sequence ID" value="RVW63148.1"/>
    <property type="molecule type" value="Genomic_DNA"/>
</dbReference>
<organism evidence="4 5">
    <name type="scientific">Vitis vinifera</name>
    <name type="common">Grape</name>
    <dbReference type="NCBI Taxonomy" id="29760"/>
    <lineage>
        <taxon>Eukaryota</taxon>
        <taxon>Viridiplantae</taxon>
        <taxon>Streptophyta</taxon>
        <taxon>Embryophyta</taxon>
        <taxon>Tracheophyta</taxon>
        <taxon>Spermatophyta</taxon>
        <taxon>Magnoliopsida</taxon>
        <taxon>eudicotyledons</taxon>
        <taxon>Gunneridae</taxon>
        <taxon>Pentapetalae</taxon>
        <taxon>rosids</taxon>
        <taxon>Vitales</taxon>
        <taxon>Vitaceae</taxon>
        <taxon>Viteae</taxon>
        <taxon>Vitis</taxon>
    </lineage>
</organism>
<sequence length="563" mass="63312">MSNLGGELRISNLENVVNVQDAKDAGNEMDQMNVLDYLKPPSNLNEHRIFRYGGPKFPYWIKNGSFFKMVNLRLLDGKKCTSLPRLGQLSSLKQLLISGNGVTNVGTEFYGETCFSVEKFFPSLESLSFENMSGWEYWEDWSSPTKSLFPCLRELTILSCPKLIKKLPSLTKLFVGNCRKLEFTLLRLPSLKKLTVDECNETVLRSGIELTSLTELRVSGILELIKLQQGFVRSLGGLQALKFSECEELTCLWEDGFESESLHCHQLVPSGCNLRSLKISSCDKLERLPNGWQSLTCLEELKIKYCPKLVSFPEVGFPPKLRSLILRNCESLKCLPDGMMRNSNGSSNSCVLESLEIKQCSSLICFPKGQLPTTLKKLIIGECENLMSLPEGMMHCNSIATTSTMDMCALEFLSLNMCPSLIGFPRGRLPITLKELYISDCEKLESLPEGIMHYDSTNVAALQSLAISHCSSLISFPRGKFPSTLEELNIWDCEHLESISEEMFHSTNNSFQSLSIARYPNLRALPNCLYNLTDLYIANNKNLALLPPIKNLTCLTSFFYLSL</sequence>
<comment type="caution">
    <text evidence="4">The sequence shown here is derived from an EMBL/GenBank/DDBJ whole genome shotgun (WGS) entry which is preliminary data.</text>
</comment>
<dbReference type="InterPro" id="IPR032675">
    <property type="entry name" value="LRR_dom_sf"/>
</dbReference>
<keyword evidence="2" id="KW-0611">Plant defense</keyword>
<dbReference type="InterPro" id="IPR056789">
    <property type="entry name" value="LRR_R13L1-DRL21"/>
</dbReference>
<gene>
    <name evidence="4" type="primary">RPPL1_205</name>
    <name evidence="4" type="ORF">CK203_063257</name>
</gene>
<protein>
    <submittedName>
        <fullName evidence="4">Putative disease resistance RPP13-like protein 1</fullName>
    </submittedName>
</protein>
<dbReference type="AlphaFoldDB" id="A0A438FT89"/>
<dbReference type="PANTHER" id="PTHR36766:SF45">
    <property type="entry name" value="NB-ARC DOMAIN-CONTAINING PROTEIN"/>
    <property type="match status" value="1"/>
</dbReference>
<dbReference type="PANTHER" id="PTHR36766">
    <property type="entry name" value="PLANT BROAD-SPECTRUM MILDEW RESISTANCE PROTEIN RPW8"/>
    <property type="match status" value="1"/>
</dbReference>
<dbReference type="GO" id="GO:0006952">
    <property type="term" value="P:defense response"/>
    <property type="evidence" value="ECO:0007669"/>
    <property type="project" value="UniProtKB-KW"/>
</dbReference>
<reference evidence="4 5" key="1">
    <citation type="journal article" date="2018" name="PLoS Genet.">
        <title>Population sequencing reveals clonal diversity and ancestral inbreeding in the grapevine cultivar Chardonnay.</title>
        <authorList>
            <person name="Roach M.J."/>
            <person name="Johnson D.L."/>
            <person name="Bohlmann J."/>
            <person name="van Vuuren H.J."/>
            <person name="Jones S.J."/>
            <person name="Pretorius I.S."/>
            <person name="Schmidt S.A."/>
            <person name="Borneman A.R."/>
        </authorList>
    </citation>
    <scope>NUCLEOTIDE SEQUENCE [LARGE SCALE GENOMIC DNA]</scope>
    <source>
        <strain evidence="5">cv. Chardonnay</strain>
        <tissue evidence="4">Leaf</tissue>
    </source>
</reference>
<dbReference type="Proteomes" id="UP000288805">
    <property type="component" value="Unassembled WGS sequence"/>
</dbReference>
<feature type="domain" description="R13L1/DRL21-like LRR repeat region" evidence="3">
    <location>
        <begin position="26"/>
        <end position="98"/>
    </location>
</feature>
<name>A0A438FT89_VITVI</name>
<accession>A0A438FT89</accession>
<evidence type="ECO:0000256" key="1">
    <source>
        <dbReference type="ARBA" id="ARBA00022614"/>
    </source>
</evidence>
<keyword evidence="1" id="KW-0433">Leucine-rich repeat</keyword>
<evidence type="ECO:0000313" key="5">
    <source>
        <dbReference type="Proteomes" id="UP000288805"/>
    </source>
</evidence>
<dbReference type="Pfam" id="PF25019">
    <property type="entry name" value="LRR_R13L1-DRL21"/>
    <property type="match status" value="1"/>
</dbReference>